<name>W1WZ36_9ZZZZ</name>
<feature type="non-terminal residue" evidence="1">
    <location>
        <position position="1"/>
    </location>
</feature>
<accession>W1WZ36</accession>
<gene>
    <name evidence="1" type="ORF">Q604_UNBC18127G0001</name>
</gene>
<feature type="non-terminal residue" evidence="1">
    <location>
        <position position="91"/>
    </location>
</feature>
<comment type="caution">
    <text evidence="1">The sequence shown here is derived from an EMBL/GenBank/DDBJ whole genome shotgun (WGS) entry which is preliminary data.</text>
</comment>
<dbReference type="EMBL" id="AZMM01018127">
    <property type="protein sequence ID" value="ETJ23487.1"/>
    <property type="molecule type" value="Genomic_DNA"/>
</dbReference>
<keyword evidence="1" id="KW-0548">Nucleotidyltransferase</keyword>
<evidence type="ECO:0000313" key="1">
    <source>
        <dbReference type="EMBL" id="ETJ23487.1"/>
    </source>
</evidence>
<reference evidence="1" key="1">
    <citation type="submission" date="2013-12" db="EMBL/GenBank/DDBJ databases">
        <title>A Varibaculum cambriense genome reconstructed from a premature infant gut community with otherwise low bacterial novelty that shifts toward anaerobic metabolism during the third week of life.</title>
        <authorList>
            <person name="Brown C.T."/>
            <person name="Sharon I."/>
            <person name="Thomas B.C."/>
            <person name="Castelle C.J."/>
            <person name="Morowitz M.J."/>
            <person name="Banfield J.F."/>
        </authorList>
    </citation>
    <scope>NUCLEOTIDE SEQUENCE</scope>
</reference>
<protein>
    <submittedName>
        <fullName evidence="1">DNA-directed DNA polymerase</fullName>
    </submittedName>
</protein>
<organism evidence="1">
    <name type="scientific">human gut metagenome</name>
    <dbReference type="NCBI Taxonomy" id="408170"/>
    <lineage>
        <taxon>unclassified sequences</taxon>
        <taxon>metagenomes</taxon>
        <taxon>organismal metagenomes</taxon>
    </lineage>
</organism>
<dbReference type="GO" id="GO:0003887">
    <property type="term" value="F:DNA-directed DNA polymerase activity"/>
    <property type="evidence" value="ECO:0007669"/>
    <property type="project" value="UniProtKB-KW"/>
</dbReference>
<keyword evidence="1" id="KW-0239">DNA-directed DNA polymerase</keyword>
<dbReference type="AlphaFoldDB" id="W1WZ36"/>
<proteinExistence type="predicted"/>
<sequence>AKPNIVLYWCDVDNAVKTAVKELIPTSTHGIQFEVKRGILFITLPSGRKLAYIKPRIGDNQFGGESVTYEGTGTAKRWDRLESYGPKFVEN</sequence>
<keyword evidence="1" id="KW-0808">Transferase</keyword>